<keyword evidence="2" id="KW-1185">Reference proteome</keyword>
<evidence type="ECO:0000313" key="1">
    <source>
        <dbReference type="EMBL" id="MFD1000282.1"/>
    </source>
</evidence>
<name>A0ABW3K2F6_9BACT</name>
<protein>
    <recommendedName>
        <fullName evidence="3">DUF4296 domain-containing protein</fullName>
    </recommendedName>
</protein>
<evidence type="ECO:0008006" key="3">
    <source>
        <dbReference type="Google" id="ProtNLM"/>
    </source>
</evidence>
<reference evidence="2" key="1">
    <citation type="journal article" date="2019" name="Int. J. Syst. Evol. Microbiol.">
        <title>The Global Catalogue of Microorganisms (GCM) 10K type strain sequencing project: providing services to taxonomists for standard genome sequencing and annotation.</title>
        <authorList>
            <consortium name="The Broad Institute Genomics Platform"/>
            <consortium name="The Broad Institute Genome Sequencing Center for Infectious Disease"/>
            <person name="Wu L."/>
            <person name="Ma J."/>
        </authorList>
    </citation>
    <scope>NUCLEOTIDE SEQUENCE [LARGE SCALE GENOMIC DNA]</scope>
    <source>
        <strain evidence="2">CCUG 58938</strain>
    </source>
</reference>
<proteinExistence type="predicted"/>
<evidence type="ECO:0000313" key="2">
    <source>
        <dbReference type="Proteomes" id="UP001597112"/>
    </source>
</evidence>
<accession>A0ABW3K2F6</accession>
<dbReference type="RefSeq" id="WP_377579686.1">
    <property type="nucleotide sequence ID" value="NZ_JBHTKA010000004.1"/>
</dbReference>
<dbReference type="EMBL" id="JBHTKA010000004">
    <property type="protein sequence ID" value="MFD1000282.1"/>
    <property type="molecule type" value="Genomic_DNA"/>
</dbReference>
<organism evidence="1 2">
    <name type="scientific">Ohtaekwangia kribbensis</name>
    <dbReference type="NCBI Taxonomy" id="688913"/>
    <lineage>
        <taxon>Bacteria</taxon>
        <taxon>Pseudomonadati</taxon>
        <taxon>Bacteroidota</taxon>
        <taxon>Cytophagia</taxon>
        <taxon>Cytophagales</taxon>
        <taxon>Fulvivirgaceae</taxon>
        <taxon>Ohtaekwangia</taxon>
    </lineage>
</organism>
<gene>
    <name evidence="1" type="ORF">ACFQ21_13245</name>
</gene>
<sequence>MKKLTYQDHCASLVIKLFYSISLLLIISCSDSEISESRVEDRYVALEKLLTSDYNALAAGLRNKKTDFSNKQSVTTIAFEQYRESSDSYRAFIVNYERASNVSTARTSSYAEQYKKQRSKK</sequence>
<comment type="caution">
    <text evidence="1">The sequence shown here is derived from an EMBL/GenBank/DDBJ whole genome shotgun (WGS) entry which is preliminary data.</text>
</comment>
<dbReference type="Proteomes" id="UP001597112">
    <property type="component" value="Unassembled WGS sequence"/>
</dbReference>
<dbReference type="PROSITE" id="PS51257">
    <property type="entry name" value="PROKAR_LIPOPROTEIN"/>
    <property type="match status" value="1"/>
</dbReference>